<dbReference type="SUPFAM" id="SSF53448">
    <property type="entry name" value="Nucleotide-diphospho-sugar transferases"/>
    <property type="match status" value="1"/>
</dbReference>
<comment type="caution">
    <text evidence="1">The sequence shown here is derived from an EMBL/GenBank/DDBJ whole genome shotgun (WGS) entry which is preliminary data.</text>
</comment>
<dbReference type="EMBL" id="BART01005905">
    <property type="protein sequence ID" value="GAG55026.1"/>
    <property type="molecule type" value="Genomic_DNA"/>
</dbReference>
<protein>
    <recommendedName>
        <fullName evidence="2">Glycosyltransferase 2-like domain-containing protein</fullName>
    </recommendedName>
</protein>
<dbReference type="GO" id="GO:0016757">
    <property type="term" value="F:glycosyltransferase activity"/>
    <property type="evidence" value="ECO:0007669"/>
    <property type="project" value="InterPro"/>
</dbReference>
<dbReference type="PANTHER" id="PTHR47483:SF1">
    <property type="entry name" value="BETA-ARABINOFURANOSYLTRANSFERASE RAY1"/>
    <property type="match status" value="1"/>
</dbReference>
<dbReference type="AlphaFoldDB" id="X1A485"/>
<accession>X1A485</accession>
<gene>
    <name evidence="1" type="ORF">S01H4_13396</name>
</gene>
<dbReference type="PANTHER" id="PTHR47483">
    <property type="entry name" value="BETA-ARABINOFURANOSYLTRANSFERASE RAY1"/>
    <property type="match status" value="1"/>
</dbReference>
<proteinExistence type="predicted"/>
<sequence>MTFLTVFTAPKPFTNPHINTIQRNAIQSWMHLGSEVEVYLMGNEDGMDAVASEFQIKHFKDVKCSAEGTPYISSMFDLTRQSSDAPYLAILNADILLMPDFVDAAVQVGRQSERFLLLGRRWDLDVQQELDFNPGWEQRLRADVESRGTLHGPFGSDYFLIPRNMLTDMPDFTIGRSGWDNWTIYHSVKSGWQVVDVTRSAMIVHQNHDYGHLPGGKPPYDLPETKQNIAIAGGVKKMYSVLEANTILVDGKLQPTPMSVPRFLHRLELLVTSDDLHGRRRSIVRWLKRTRRQYDNQL</sequence>
<reference evidence="1" key="1">
    <citation type="journal article" date="2014" name="Front. Microbiol.">
        <title>High frequency of phylogenetically diverse reductive dehalogenase-homologous genes in deep subseafloor sedimentary metagenomes.</title>
        <authorList>
            <person name="Kawai M."/>
            <person name="Futagami T."/>
            <person name="Toyoda A."/>
            <person name="Takaki Y."/>
            <person name="Nishi S."/>
            <person name="Hori S."/>
            <person name="Arai W."/>
            <person name="Tsubouchi T."/>
            <person name="Morono Y."/>
            <person name="Uchiyama I."/>
            <person name="Ito T."/>
            <person name="Fujiyama A."/>
            <person name="Inagaki F."/>
            <person name="Takami H."/>
        </authorList>
    </citation>
    <scope>NUCLEOTIDE SEQUENCE</scope>
    <source>
        <strain evidence="1">Expedition CK06-06</strain>
    </source>
</reference>
<evidence type="ECO:0008006" key="2">
    <source>
        <dbReference type="Google" id="ProtNLM"/>
    </source>
</evidence>
<evidence type="ECO:0000313" key="1">
    <source>
        <dbReference type="EMBL" id="GAG55026.1"/>
    </source>
</evidence>
<dbReference type="InterPro" id="IPR044575">
    <property type="entry name" value="RAY1-like"/>
</dbReference>
<organism evidence="1">
    <name type="scientific">marine sediment metagenome</name>
    <dbReference type="NCBI Taxonomy" id="412755"/>
    <lineage>
        <taxon>unclassified sequences</taxon>
        <taxon>metagenomes</taxon>
        <taxon>ecological metagenomes</taxon>
    </lineage>
</organism>
<name>X1A485_9ZZZZ</name>
<dbReference type="InterPro" id="IPR029044">
    <property type="entry name" value="Nucleotide-diphossugar_trans"/>
</dbReference>